<evidence type="ECO:0000313" key="2">
    <source>
        <dbReference type="EMBL" id="USP96448.1"/>
    </source>
</evidence>
<dbReference type="Proteomes" id="UP001057348">
    <property type="component" value="Chromosome"/>
</dbReference>
<dbReference type="Gene3D" id="3.40.50.720">
    <property type="entry name" value="NAD(P)-binding Rossmann-like Domain"/>
    <property type="match status" value="1"/>
</dbReference>
<name>A0ABY4Y1M7_BACVA</name>
<dbReference type="InterPro" id="IPR001509">
    <property type="entry name" value="Epimerase_deHydtase"/>
</dbReference>
<dbReference type="InterPro" id="IPR050177">
    <property type="entry name" value="Lipid_A_modif_metabolic_enz"/>
</dbReference>
<evidence type="ECO:0000313" key="3">
    <source>
        <dbReference type="Proteomes" id="UP001057348"/>
    </source>
</evidence>
<dbReference type="Pfam" id="PF01370">
    <property type="entry name" value="Epimerase"/>
    <property type="match status" value="1"/>
</dbReference>
<proteinExistence type="predicted"/>
<dbReference type="SUPFAM" id="SSF51735">
    <property type="entry name" value="NAD(P)-binding Rossmann-fold domains"/>
    <property type="match status" value="1"/>
</dbReference>
<feature type="domain" description="NAD-dependent epimerase/dehydratase" evidence="1">
    <location>
        <begin position="4"/>
        <end position="223"/>
    </location>
</feature>
<gene>
    <name evidence="2" type="ORF">MKF32_05180</name>
</gene>
<dbReference type="EMBL" id="CP092751">
    <property type="protein sequence ID" value="USP96448.1"/>
    <property type="molecule type" value="Genomic_DNA"/>
</dbReference>
<protein>
    <submittedName>
        <fullName evidence="2">NAD(P)-dependent oxidoreductase</fullName>
    </submittedName>
</protein>
<reference evidence="2" key="1">
    <citation type="submission" date="2022-02" db="EMBL/GenBank/DDBJ databases">
        <title>Draft Genome Sequence of Bacillus vallismortis Strain BL01, Isolated from Artemisia lerchiana Web. Roots.</title>
        <authorList>
            <person name="Chebotar V.K."/>
            <person name="Gancheva M.S."/>
            <person name="Chizhevskaya E.P."/>
            <person name="Komarova O.V."/>
            <person name="Baganova M.E."/>
            <person name="Zaplatkin A.N."/>
            <person name="Pishchik V.N."/>
        </authorList>
    </citation>
    <scope>NUCLEOTIDE SEQUENCE</scope>
    <source>
        <strain evidence="2">BL01</strain>
    </source>
</reference>
<evidence type="ECO:0000259" key="1">
    <source>
        <dbReference type="Pfam" id="PF01370"/>
    </source>
</evidence>
<sequence length="300" mass="34021">MMKVVVTGAAGKIGRWAVRTILEAGHDVTASDRILTEESASKTFIQADLRDYGQVCQLIMGCDAVVHLGNIPTDVRNPSQAIFENNMLVNFNILEACKDFKVRKLVWASSETVLGYPFVPKELSYLPVDEEHPTIVKSSYAMAKRLTEILSDMFSKLMNTQIVTLRFANIYEPDEYEKIPGMHWNEKQKDIQKKNAWAYCDVRDAAHACLLAIEKNNIGNEVFHITAPDTIMKEPSEDLVKRFFPEVSLKRDIKGYETLMAIDKAKKILGYEPRYTWRSVLNNDGSLKALPEDQLSLSKI</sequence>
<dbReference type="InterPro" id="IPR036291">
    <property type="entry name" value="NAD(P)-bd_dom_sf"/>
</dbReference>
<accession>A0ABY4Y1M7</accession>
<dbReference type="PANTHER" id="PTHR43245:SF55">
    <property type="entry name" value="NAD(P)-BINDING DOMAIN-CONTAINING PROTEIN"/>
    <property type="match status" value="1"/>
</dbReference>
<organism evidence="2 3">
    <name type="scientific">Bacillus vallismortis</name>
    <dbReference type="NCBI Taxonomy" id="72361"/>
    <lineage>
        <taxon>Bacteria</taxon>
        <taxon>Bacillati</taxon>
        <taxon>Bacillota</taxon>
        <taxon>Bacilli</taxon>
        <taxon>Bacillales</taxon>
        <taxon>Bacillaceae</taxon>
        <taxon>Bacillus</taxon>
    </lineage>
</organism>
<dbReference type="PANTHER" id="PTHR43245">
    <property type="entry name" value="BIFUNCTIONAL POLYMYXIN RESISTANCE PROTEIN ARNA"/>
    <property type="match status" value="1"/>
</dbReference>
<keyword evidence="3" id="KW-1185">Reference proteome</keyword>